<protein>
    <submittedName>
        <fullName evidence="1">Uncharacterized protein</fullName>
    </submittedName>
</protein>
<dbReference type="OrthoDB" id="5212at2759"/>
<keyword evidence="2" id="KW-1185">Reference proteome</keyword>
<dbReference type="EMBL" id="JWZX01002170">
    <property type="protein sequence ID" value="KOO30740.1"/>
    <property type="molecule type" value="Genomic_DNA"/>
</dbReference>
<evidence type="ECO:0000313" key="2">
    <source>
        <dbReference type="Proteomes" id="UP000037460"/>
    </source>
</evidence>
<name>A0A0M0JW21_9EUKA</name>
<accession>A0A0M0JW21</accession>
<dbReference type="Gene3D" id="2.170.16.10">
    <property type="entry name" value="Hedgehog/Intein (Hint) domain"/>
    <property type="match status" value="1"/>
</dbReference>
<gene>
    <name evidence="1" type="ORF">Ctob_003066</name>
</gene>
<sequence>MSCLGTQSVVDGIDTYTAELMIRNLCSDNSISLLDTCGDHANPRHFHEMLTNCLSYQAASGHSTRLDGRSLSLTAAHHVPTGPRCCGVLEQAKDLIVGTTIWTVPATGGGGLVAQPITKIGRTAAAGLHSPVLSNGGFPVVDGIVTSFDSMGKVRLATYGLKPLLSVCKLTDTCGHLRTLLLGAEMAYIV</sequence>
<dbReference type="Proteomes" id="UP000037460">
    <property type="component" value="Unassembled WGS sequence"/>
</dbReference>
<reference evidence="2" key="1">
    <citation type="journal article" date="2015" name="PLoS Genet.">
        <title>Genome Sequence and Transcriptome Analyses of Chrysochromulina tobin: Metabolic Tools for Enhanced Algal Fitness in the Prominent Order Prymnesiales (Haptophyceae).</title>
        <authorList>
            <person name="Hovde B.T."/>
            <person name="Deodato C.R."/>
            <person name="Hunsperger H.M."/>
            <person name="Ryken S.A."/>
            <person name="Yost W."/>
            <person name="Jha R.K."/>
            <person name="Patterson J."/>
            <person name="Monnat R.J. Jr."/>
            <person name="Barlow S.B."/>
            <person name="Starkenburg S.R."/>
            <person name="Cattolico R.A."/>
        </authorList>
    </citation>
    <scope>NUCLEOTIDE SEQUENCE</scope>
    <source>
        <strain evidence="2">CCMP291</strain>
    </source>
</reference>
<organism evidence="1 2">
    <name type="scientific">Chrysochromulina tobinii</name>
    <dbReference type="NCBI Taxonomy" id="1460289"/>
    <lineage>
        <taxon>Eukaryota</taxon>
        <taxon>Haptista</taxon>
        <taxon>Haptophyta</taxon>
        <taxon>Prymnesiophyceae</taxon>
        <taxon>Prymnesiales</taxon>
        <taxon>Chrysochromulinaceae</taxon>
        <taxon>Chrysochromulina</taxon>
    </lineage>
</organism>
<proteinExistence type="predicted"/>
<dbReference type="AlphaFoldDB" id="A0A0M0JW21"/>
<evidence type="ECO:0000313" key="1">
    <source>
        <dbReference type="EMBL" id="KOO30740.1"/>
    </source>
</evidence>
<comment type="caution">
    <text evidence="1">The sequence shown here is derived from an EMBL/GenBank/DDBJ whole genome shotgun (WGS) entry which is preliminary data.</text>
</comment>